<feature type="region of interest" description="Disordered" evidence="10">
    <location>
        <begin position="184"/>
        <end position="216"/>
    </location>
</feature>
<comment type="caution">
    <text evidence="13">The sequence shown here is derived from an EMBL/GenBank/DDBJ whole genome shotgun (WGS) entry which is preliminary data.</text>
</comment>
<organism evidence="13 14">
    <name type="scientific">Stephania cephalantha</name>
    <dbReference type="NCBI Taxonomy" id="152367"/>
    <lineage>
        <taxon>Eukaryota</taxon>
        <taxon>Viridiplantae</taxon>
        <taxon>Streptophyta</taxon>
        <taxon>Embryophyta</taxon>
        <taxon>Tracheophyta</taxon>
        <taxon>Spermatophyta</taxon>
        <taxon>Magnoliopsida</taxon>
        <taxon>Ranunculales</taxon>
        <taxon>Menispermaceae</taxon>
        <taxon>Menispermoideae</taxon>
        <taxon>Cissampelideae</taxon>
        <taxon>Stephania</taxon>
    </lineage>
</organism>
<evidence type="ECO:0000256" key="5">
    <source>
        <dbReference type="ARBA" id="ARBA00022882"/>
    </source>
</evidence>
<dbReference type="GO" id="GO:0005249">
    <property type="term" value="F:voltage-gated potassium channel activity"/>
    <property type="evidence" value="ECO:0007669"/>
    <property type="project" value="InterPro"/>
</dbReference>
<dbReference type="InterPro" id="IPR045319">
    <property type="entry name" value="KAT/AKT"/>
</dbReference>
<gene>
    <name evidence="13" type="ORF">Scep_019178</name>
</gene>
<evidence type="ECO:0000256" key="7">
    <source>
        <dbReference type="ARBA" id="ARBA00022989"/>
    </source>
</evidence>
<evidence type="ECO:0000256" key="10">
    <source>
        <dbReference type="SAM" id="MobiDB-lite"/>
    </source>
</evidence>
<dbReference type="InterPro" id="IPR005821">
    <property type="entry name" value="Ion_trans_dom"/>
</dbReference>
<evidence type="ECO:0000256" key="8">
    <source>
        <dbReference type="ARBA" id="ARBA00023136"/>
    </source>
</evidence>
<feature type="transmembrane region" description="Helical" evidence="11">
    <location>
        <begin position="105"/>
        <end position="124"/>
    </location>
</feature>
<keyword evidence="3 11" id="KW-0812">Transmembrane</keyword>
<keyword evidence="5" id="KW-0813">Transport</keyword>
<reference evidence="13 14" key="1">
    <citation type="submission" date="2024-01" db="EMBL/GenBank/DDBJ databases">
        <title>Genome assemblies of Stephania.</title>
        <authorList>
            <person name="Yang L."/>
        </authorList>
    </citation>
    <scope>NUCLEOTIDE SEQUENCE [LARGE SCALE GENOMIC DNA]</scope>
    <source>
        <strain evidence="13">JXDWG</strain>
        <tissue evidence="13">Leaf</tissue>
    </source>
</reference>
<evidence type="ECO:0000256" key="1">
    <source>
        <dbReference type="ARBA" id="ARBA00004141"/>
    </source>
</evidence>
<dbReference type="EMBL" id="JBBNAG010000008">
    <property type="protein sequence ID" value="KAK9111659.1"/>
    <property type="molecule type" value="Genomic_DNA"/>
</dbReference>
<keyword evidence="9" id="KW-0407">Ion channel</keyword>
<evidence type="ECO:0000256" key="2">
    <source>
        <dbReference type="ARBA" id="ARBA00022538"/>
    </source>
</evidence>
<keyword evidence="5" id="KW-0406">Ion transport</keyword>
<keyword evidence="6" id="KW-0630">Potassium</keyword>
<keyword evidence="4" id="KW-0631">Potassium channel</keyword>
<evidence type="ECO:0000313" key="13">
    <source>
        <dbReference type="EMBL" id="KAK9111659.1"/>
    </source>
</evidence>
<evidence type="ECO:0000256" key="9">
    <source>
        <dbReference type="ARBA" id="ARBA00023303"/>
    </source>
</evidence>
<comment type="subcellular location">
    <subcellularLocation>
        <location evidence="1">Membrane</location>
        <topology evidence="1">Multi-pass membrane protein</topology>
    </subcellularLocation>
</comment>
<proteinExistence type="predicted"/>
<protein>
    <recommendedName>
        <fullName evidence="12">Ion transport domain-containing protein</fullName>
    </recommendedName>
</protein>
<feature type="domain" description="Ion transport" evidence="12">
    <location>
        <begin position="67"/>
        <end position="135"/>
    </location>
</feature>
<sequence length="235" mass="26202">MGRKVVEHSQVTIRNGEGGNDLEEWKESISLRNISKLILPPLGAASDNLQNQNQSKGRVIIPMDSRYRWWEFLMVLMVAYTAWVYPFEIAFLKAAPGRGLYIADSVVDLFFAIDIVLTFFVAYIDPTTHLLNAGYFVDAPLKTRKLNFNQETSQVHDVIGSFVPGVLTASVNGVGKIASSSVPSKRKIGDSIKGGDTRIDGYPRSEETSDKSSYYNDGVHSPQINVEETMVYSDW</sequence>
<name>A0AAP0IAC4_9MAGN</name>
<keyword evidence="14" id="KW-1185">Reference proteome</keyword>
<dbReference type="PANTHER" id="PTHR45743">
    <property type="entry name" value="POTASSIUM CHANNEL AKT1"/>
    <property type="match status" value="1"/>
</dbReference>
<keyword evidence="2" id="KW-0633">Potassium transport</keyword>
<dbReference type="PANTHER" id="PTHR45743:SF21">
    <property type="entry name" value="POTASSIUM CHANNEL AKT2_3"/>
    <property type="match status" value="1"/>
</dbReference>
<keyword evidence="8 11" id="KW-0472">Membrane</keyword>
<dbReference type="Pfam" id="PF00520">
    <property type="entry name" value="Ion_trans"/>
    <property type="match status" value="1"/>
</dbReference>
<accession>A0AAP0IAC4</accession>
<dbReference type="Proteomes" id="UP001419268">
    <property type="component" value="Unassembled WGS sequence"/>
</dbReference>
<dbReference type="GO" id="GO:0034702">
    <property type="term" value="C:monoatomic ion channel complex"/>
    <property type="evidence" value="ECO:0007669"/>
    <property type="project" value="UniProtKB-KW"/>
</dbReference>
<evidence type="ECO:0000256" key="3">
    <source>
        <dbReference type="ARBA" id="ARBA00022692"/>
    </source>
</evidence>
<feature type="transmembrane region" description="Helical" evidence="11">
    <location>
        <begin position="67"/>
        <end position="85"/>
    </location>
</feature>
<keyword evidence="5" id="KW-0851">Voltage-gated channel</keyword>
<feature type="compositionally biased region" description="Basic and acidic residues" evidence="10">
    <location>
        <begin position="187"/>
        <end position="210"/>
    </location>
</feature>
<evidence type="ECO:0000256" key="6">
    <source>
        <dbReference type="ARBA" id="ARBA00022958"/>
    </source>
</evidence>
<dbReference type="AlphaFoldDB" id="A0AAP0IAC4"/>
<evidence type="ECO:0000256" key="4">
    <source>
        <dbReference type="ARBA" id="ARBA00022826"/>
    </source>
</evidence>
<evidence type="ECO:0000256" key="11">
    <source>
        <dbReference type="SAM" id="Phobius"/>
    </source>
</evidence>
<dbReference type="SUPFAM" id="SSF81324">
    <property type="entry name" value="Voltage-gated potassium channels"/>
    <property type="match status" value="1"/>
</dbReference>
<evidence type="ECO:0000259" key="12">
    <source>
        <dbReference type="Pfam" id="PF00520"/>
    </source>
</evidence>
<evidence type="ECO:0000313" key="14">
    <source>
        <dbReference type="Proteomes" id="UP001419268"/>
    </source>
</evidence>
<keyword evidence="7 11" id="KW-1133">Transmembrane helix</keyword>